<comment type="caution">
    <text evidence="1">The sequence shown here is derived from an EMBL/GenBank/DDBJ whole genome shotgun (WGS) entry which is preliminary data.</text>
</comment>
<organism evidence="1 2">
    <name type="scientific">Apatococcus fuscideae</name>
    <dbReference type="NCBI Taxonomy" id="2026836"/>
    <lineage>
        <taxon>Eukaryota</taxon>
        <taxon>Viridiplantae</taxon>
        <taxon>Chlorophyta</taxon>
        <taxon>core chlorophytes</taxon>
        <taxon>Trebouxiophyceae</taxon>
        <taxon>Chlorellales</taxon>
        <taxon>Chlorellaceae</taxon>
        <taxon>Apatococcus</taxon>
    </lineage>
</organism>
<evidence type="ECO:0000313" key="2">
    <source>
        <dbReference type="Proteomes" id="UP001485043"/>
    </source>
</evidence>
<gene>
    <name evidence="1" type="ORF">WJX84_003048</name>
</gene>
<reference evidence="1 2" key="1">
    <citation type="journal article" date="2024" name="Nat. Commun.">
        <title>Phylogenomics reveals the evolutionary origins of lichenization in chlorophyte algae.</title>
        <authorList>
            <person name="Puginier C."/>
            <person name="Libourel C."/>
            <person name="Otte J."/>
            <person name="Skaloud P."/>
            <person name="Haon M."/>
            <person name="Grisel S."/>
            <person name="Petersen M."/>
            <person name="Berrin J.G."/>
            <person name="Delaux P.M."/>
            <person name="Dal Grande F."/>
            <person name="Keller J."/>
        </authorList>
    </citation>
    <scope>NUCLEOTIDE SEQUENCE [LARGE SCALE GENOMIC DNA]</scope>
    <source>
        <strain evidence="1 2">SAG 2523</strain>
    </source>
</reference>
<dbReference type="EMBL" id="JALJOV010001257">
    <property type="protein sequence ID" value="KAK9851134.1"/>
    <property type="molecule type" value="Genomic_DNA"/>
</dbReference>
<dbReference type="Proteomes" id="UP001485043">
    <property type="component" value="Unassembled WGS sequence"/>
</dbReference>
<name>A0AAW1SQ13_9CHLO</name>
<evidence type="ECO:0000313" key="1">
    <source>
        <dbReference type="EMBL" id="KAK9851134.1"/>
    </source>
</evidence>
<protein>
    <submittedName>
        <fullName evidence="1">Uncharacterized protein</fullName>
    </submittedName>
</protein>
<sequence length="324" mass="35007">MMYSLQVKAVLTTTAVISKIKDAKTAANLLLQTDLDIVPTVTFQPEALPQAVLYSNTPAANMLQQLSLVSSLNFSISYQVQVTLHGNLTTWMTALPAQGTLPALSKAAVMRDYDFRRLAPQGIYNADVLITTSGTPSAKVMEALAYVFCQDLQGVTPAMPHHVVSLQFNLLQDFRPTTSDWPLLTEGSHIYAVIAVRPVGRIYAGYMASSGDLGLITEQAQTTMVCVFSEPVTGLTIQDLKVSGPPGVQATHLQALPNTTTYYTFMVDLGAYYGNVTVSFALRIAFFAASLSLLNKILLHDPVTAATLQGSKICLLSLGRSHRC</sequence>
<accession>A0AAW1SQ13</accession>
<dbReference type="AlphaFoldDB" id="A0AAW1SQ13"/>
<keyword evidence="2" id="KW-1185">Reference proteome</keyword>
<proteinExistence type="predicted"/>